<gene>
    <name evidence="1" type="ORF">Tco_1028920</name>
</gene>
<proteinExistence type="predicted"/>
<protein>
    <recommendedName>
        <fullName evidence="3">Reverse transcriptase domain-containing protein</fullName>
    </recommendedName>
</protein>
<reference evidence="1" key="1">
    <citation type="journal article" date="2022" name="Int. J. Mol. Sci.">
        <title>Draft Genome of Tanacetum Coccineum: Genomic Comparison of Closely Related Tanacetum-Family Plants.</title>
        <authorList>
            <person name="Yamashiro T."/>
            <person name="Shiraishi A."/>
            <person name="Nakayama K."/>
            <person name="Satake H."/>
        </authorList>
    </citation>
    <scope>NUCLEOTIDE SEQUENCE</scope>
</reference>
<keyword evidence="2" id="KW-1185">Reference proteome</keyword>
<sequence>MYSPYRGPNHGLLSNLSKSLREILAIERAAKSFEPPPKMFGSKRSRDTSKYYHFHEDYGHDTNDCRHLKVQIQEAINSGQLSHLVKGIKKEKAKEDYAAKNTISESMAYKEEITFPPVTRVSNTPVIIKAAVFGRKVGRVYRTVEAQCEGKRSWSIREVPLEITIGEHPLSRTETLNFIIVKSDSPHNMLLGRTSMQKIGIVVSTIHGAIKFHTKKGVETVLSIGEAGEETKKARRTLTINKERIPSCDDTEEKIVVNDKYPEQMVTIGKQLPEHFKKELRNLLRANADIFAWTHADMTGIPRTIMVDGKPFNTKHKLNEYSHIKPIKQNK</sequence>
<dbReference type="Proteomes" id="UP001151760">
    <property type="component" value="Unassembled WGS sequence"/>
</dbReference>
<evidence type="ECO:0008006" key="3">
    <source>
        <dbReference type="Google" id="ProtNLM"/>
    </source>
</evidence>
<evidence type="ECO:0000313" key="2">
    <source>
        <dbReference type="Proteomes" id="UP001151760"/>
    </source>
</evidence>
<organism evidence="1 2">
    <name type="scientific">Tanacetum coccineum</name>
    <dbReference type="NCBI Taxonomy" id="301880"/>
    <lineage>
        <taxon>Eukaryota</taxon>
        <taxon>Viridiplantae</taxon>
        <taxon>Streptophyta</taxon>
        <taxon>Embryophyta</taxon>
        <taxon>Tracheophyta</taxon>
        <taxon>Spermatophyta</taxon>
        <taxon>Magnoliopsida</taxon>
        <taxon>eudicotyledons</taxon>
        <taxon>Gunneridae</taxon>
        <taxon>Pentapetalae</taxon>
        <taxon>asterids</taxon>
        <taxon>campanulids</taxon>
        <taxon>Asterales</taxon>
        <taxon>Asteraceae</taxon>
        <taxon>Asteroideae</taxon>
        <taxon>Anthemideae</taxon>
        <taxon>Anthemidinae</taxon>
        <taxon>Tanacetum</taxon>
    </lineage>
</organism>
<name>A0ABQ5G3J5_9ASTR</name>
<comment type="caution">
    <text evidence="1">The sequence shown here is derived from an EMBL/GenBank/DDBJ whole genome shotgun (WGS) entry which is preliminary data.</text>
</comment>
<accession>A0ABQ5G3J5</accession>
<dbReference type="EMBL" id="BQNB010018005">
    <property type="protein sequence ID" value="GJT69634.1"/>
    <property type="molecule type" value="Genomic_DNA"/>
</dbReference>
<evidence type="ECO:0000313" key="1">
    <source>
        <dbReference type="EMBL" id="GJT69634.1"/>
    </source>
</evidence>
<reference evidence="1" key="2">
    <citation type="submission" date="2022-01" db="EMBL/GenBank/DDBJ databases">
        <authorList>
            <person name="Yamashiro T."/>
            <person name="Shiraishi A."/>
            <person name="Satake H."/>
            <person name="Nakayama K."/>
        </authorList>
    </citation>
    <scope>NUCLEOTIDE SEQUENCE</scope>
</reference>